<dbReference type="EMBL" id="JAGTJS010000010">
    <property type="protein sequence ID" value="KAH7254533.1"/>
    <property type="molecule type" value="Genomic_DNA"/>
</dbReference>
<accession>A0A9P9KAY1</accession>
<protein>
    <submittedName>
        <fullName evidence="2">Heterokaryon incompatibility protein-domain-containing protein</fullName>
    </submittedName>
</protein>
<gene>
    <name evidence="2" type="ORF">B0J15DRAFT_549097</name>
</gene>
<evidence type="ECO:0000313" key="3">
    <source>
        <dbReference type="Proteomes" id="UP000736672"/>
    </source>
</evidence>
<dbReference type="Proteomes" id="UP000736672">
    <property type="component" value="Unassembled WGS sequence"/>
</dbReference>
<dbReference type="PANTHER" id="PTHR24148">
    <property type="entry name" value="ANKYRIN REPEAT DOMAIN-CONTAINING PROTEIN 39 HOMOLOG-RELATED"/>
    <property type="match status" value="1"/>
</dbReference>
<feature type="domain" description="Heterokaryon incompatibility" evidence="1">
    <location>
        <begin position="51"/>
        <end position="207"/>
    </location>
</feature>
<evidence type="ECO:0000313" key="2">
    <source>
        <dbReference type="EMBL" id="KAH7254533.1"/>
    </source>
</evidence>
<keyword evidence="3" id="KW-1185">Reference proteome</keyword>
<comment type="caution">
    <text evidence="2">The sequence shown here is derived from an EMBL/GenBank/DDBJ whole genome shotgun (WGS) entry which is preliminary data.</text>
</comment>
<dbReference type="PANTHER" id="PTHR24148:SF82">
    <property type="entry name" value="HETEROKARYON INCOMPATIBILITY DOMAIN-CONTAINING PROTEIN"/>
    <property type="match status" value="1"/>
</dbReference>
<dbReference type="InterPro" id="IPR052895">
    <property type="entry name" value="HetReg/Transcr_Mod"/>
</dbReference>
<reference evidence="2" key="1">
    <citation type="journal article" date="2021" name="Nat. Commun.">
        <title>Genetic determinants of endophytism in the Arabidopsis root mycobiome.</title>
        <authorList>
            <person name="Mesny F."/>
            <person name="Miyauchi S."/>
            <person name="Thiergart T."/>
            <person name="Pickel B."/>
            <person name="Atanasova L."/>
            <person name="Karlsson M."/>
            <person name="Huettel B."/>
            <person name="Barry K.W."/>
            <person name="Haridas S."/>
            <person name="Chen C."/>
            <person name="Bauer D."/>
            <person name="Andreopoulos W."/>
            <person name="Pangilinan J."/>
            <person name="LaButti K."/>
            <person name="Riley R."/>
            <person name="Lipzen A."/>
            <person name="Clum A."/>
            <person name="Drula E."/>
            <person name="Henrissat B."/>
            <person name="Kohler A."/>
            <person name="Grigoriev I.V."/>
            <person name="Martin F.M."/>
            <person name="Hacquard S."/>
        </authorList>
    </citation>
    <scope>NUCLEOTIDE SEQUENCE</scope>
    <source>
        <strain evidence="2">FSSC 5 MPI-SDFR-AT-0091</strain>
    </source>
</reference>
<evidence type="ECO:0000259" key="1">
    <source>
        <dbReference type="Pfam" id="PF06985"/>
    </source>
</evidence>
<proteinExistence type="predicted"/>
<dbReference type="Pfam" id="PF26639">
    <property type="entry name" value="Het-6_barrel"/>
    <property type="match status" value="1"/>
</dbReference>
<dbReference type="AlphaFoldDB" id="A0A9P9KAY1"/>
<dbReference type="Pfam" id="PF06985">
    <property type="entry name" value="HET"/>
    <property type="match status" value="1"/>
</dbReference>
<organism evidence="2 3">
    <name type="scientific">Fusarium solani</name>
    <name type="common">Filamentous fungus</name>
    <dbReference type="NCBI Taxonomy" id="169388"/>
    <lineage>
        <taxon>Eukaryota</taxon>
        <taxon>Fungi</taxon>
        <taxon>Dikarya</taxon>
        <taxon>Ascomycota</taxon>
        <taxon>Pezizomycotina</taxon>
        <taxon>Sordariomycetes</taxon>
        <taxon>Hypocreomycetidae</taxon>
        <taxon>Hypocreales</taxon>
        <taxon>Nectriaceae</taxon>
        <taxon>Fusarium</taxon>
        <taxon>Fusarium solani species complex</taxon>
    </lineage>
</organism>
<sequence>MLYRHIPLTSNSQTRILVLQPAQDKSEDLAGSLRVCDLQKSSGFIVPSSPFEALSYVWGPPSSTHTLTLGTASLPITANCDGALRELRWTLKERHLWIDSICIDQTDGSIQERNIQVAMMGDIYEAASDVLVWLGPSDEKTTALLRHFKRLYLIRDDFWEDVRHNLCSKFMNKCEDKWKTSQVWAVQEIIEGLLSRTWFERMWTLQELLLAKHATIMCGTQSMSWDALCQALELIEASFPLSSKGTRNFVNCFYACSDFKEMLEDIDNNKTDDGAKILSRMVHHSRIRHATNPKDKIFALYGLSQKLKRPMPQPDYTQSIAEIYTKATVAIIQQDNSLWPLENLWSENRRDDLPSWVPDWSEDSRWSDDLNQDLGHVPLDYADRDIPSHWDGPTEPAAPIRISSDYMQLTLSGREIGVVHHVFDDSGRVQAQTEALAAAHGTVKYELATRKHGVETIKLFRQLCSRTSAGDQSEAQLCQLLLTNSPTQPETSFMSGLIALRCVFETEASEKNQRYIFTRARNKLMRATNEMSKHLDVLSYVESNVDAALDAIFAESDVASHESWIEGGCDRSLFNSLISAASLYRLVRGLWINRSIFTTDSGLLGYAHGRVLKGDRVVMFVGAEVPSVIRPCGGEFTIQGPTVVKARGSIMDVLQVSLLKEFVLL</sequence>
<dbReference type="InterPro" id="IPR010730">
    <property type="entry name" value="HET"/>
</dbReference>
<name>A0A9P9KAY1_FUSSL</name>
<dbReference type="OrthoDB" id="2157530at2759"/>